<dbReference type="Proteomes" id="UP001194580">
    <property type="component" value="Unassembled WGS sequence"/>
</dbReference>
<feature type="region of interest" description="Disordered" evidence="1">
    <location>
        <begin position="2081"/>
        <end position="2105"/>
    </location>
</feature>
<protein>
    <submittedName>
        <fullName evidence="2">Uncharacterized protein</fullName>
    </submittedName>
</protein>
<feature type="compositionally biased region" description="Polar residues" evidence="1">
    <location>
        <begin position="136"/>
        <end position="149"/>
    </location>
</feature>
<dbReference type="Gene3D" id="3.80.10.10">
    <property type="entry name" value="Ribonuclease Inhibitor"/>
    <property type="match status" value="1"/>
</dbReference>
<gene>
    <name evidence="2" type="ORF">BGZ95_010951</name>
</gene>
<organism evidence="2 3">
    <name type="scientific">Linnemannia exigua</name>
    <dbReference type="NCBI Taxonomy" id="604196"/>
    <lineage>
        <taxon>Eukaryota</taxon>
        <taxon>Fungi</taxon>
        <taxon>Fungi incertae sedis</taxon>
        <taxon>Mucoromycota</taxon>
        <taxon>Mortierellomycotina</taxon>
        <taxon>Mortierellomycetes</taxon>
        <taxon>Mortierellales</taxon>
        <taxon>Mortierellaceae</taxon>
        <taxon>Linnemannia</taxon>
    </lineage>
</organism>
<reference evidence="2" key="1">
    <citation type="journal article" date="2020" name="Fungal Divers.">
        <title>Resolving the Mortierellaceae phylogeny through synthesis of multi-gene phylogenetics and phylogenomics.</title>
        <authorList>
            <person name="Vandepol N."/>
            <person name="Liber J."/>
            <person name="Desiro A."/>
            <person name="Na H."/>
            <person name="Kennedy M."/>
            <person name="Barry K."/>
            <person name="Grigoriev I.V."/>
            <person name="Miller A.N."/>
            <person name="O'Donnell K."/>
            <person name="Stajich J.E."/>
            <person name="Bonito G."/>
        </authorList>
    </citation>
    <scope>NUCLEOTIDE SEQUENCE</scope>
    <source>
        <strain evidence="2">NRRL 28262</strain>
    </source>
</reference>
<accession>A0AAD4H9B0</accession>
<feature type="region of interest" description="Disordered" evidence="1">
    <location>
        <begin position="88"/>
        <end position="117"/>
    </location>
</feature>
<dbReference type="EMBL" id="JAAAIL010000078">
    <property type="protein sequence ID" value="KAG0280197.1"/>
    <property type="molecule type" value="Genomic_DNA"/>
</dbReference>
<feature type="region of interest" description="Disordered" evidence="1">
    <location>
        <begin position="131"/>
        <end position="169"/>
    </location>
</feature>
<evidence type="ECO:0000313" key="3">
    <source>
        <dbReference type="Proteomes" id="UP001194580"/>
    </source>
</evidence>
<comment type="caution">
    <text evidence="2">The sequence shown here is derived from an EMBL/GenBank/DDBJ whole genome shotgun (WGS) entry which is preliminary data.</text>
</comment>
<dbReference type="SUPFAM" id="SSF52047">
    <property type="entry name" value="RNI-like"/>
    <property type="match status" value="1"/>
</dbReference>
<keyword evidence="3" id="KW-1185">Reference proteome</keyword>
<proteinExistence type="predicted"/>
<name>A0AAD4H9B0_9FUNG</name>
<feature type="compositionally biased region" description="Low complexity" evidence="1">
    <location>
        <begin position="2088"/>
        <end position="2104"/>
    </location>
</feature>
<sequence>MATELQNLRQGQDGPTVQLRAEFDQESGKHLIFWEDVEFAFPGVHCLKSGSTIVSFARDKRKRIEPLCIEYEPDVVLDVVMAATPSVPTTSALPSPFPSPASLTSADTRYEDKESTARITEIDSSTTEYIEYPFPSSKNNHAVDTTGSPSYHVMDPPPIPARPHVQDKSYAPSIRAQSDLTTRFSAPPSSTLSALTTIAAVETTNNSIITSGRFMQRLQSTALSFEQSIREGQITQAKFLKQEADSIKQEMSVYYEGLHSEMLEMQAAADKMTKRILQLQEAATDNDKRMLEMQQKALDRLALIHSKAAAILLQTYELHEYPIPRLFIILPKEDTTRREKLTTLFVKRFRLYFLCECGDHTKPNDGSESKMSHEIHLARHEGYDLDRPNEFFRKYGSYVLALLQMLKYGVAAAGMVVSPLHSFKICEGLDDTEKALKYLQGDIVPMVDDAIKYLEGLTSVQEGTTTLPEGGVSNAPATTLAEPVIMNKLEALEGADLRHLRSFLKSKDDAKVLGNLYRTVTLEGHVKWVCLDHYRETYRASALKEFRNNLEANNGQYDDRSGRVTIKLSSTLLSQQFYNILANTRFVQELFISLAWDTSLEDFRILKSVIQRSIIYHLDIDACGFSGSTFDIVNRGRRWEPVLQMMGNGKLGIVAVRNMPGFLLRSGKIPGMLQMRVLDMSDQLTSTEEYPRLRKLLLASPNLSELSLLVPSICDGFDLVRQLAGDLKQLSALLLKQQDGSMANVSFMKSSRGVTNIELSICTNEARRIFQLPMVTALSFFGDSTKNADTIQMALKSYRQLKTLDLTCTPQDFMRVLSFVYQNIDKGTSLTTISLRNAERDIVVTSHNLPVTDIDFGAYVVPIKSFDALGSLLSACVQLETLAFITPSLTYGIELVRGIRALRGTLRNLTVGQPNWSRVDVLFVPGAGEMESIKLRICDIESPKLLALPSVKKVSIFSKDRGSKSAMDRDFGYLLHSIISSYPHLETLELLDMDTASEETIKAFLQTAKDFSVSQGSPTSESQSKTQDVQVRKPSPCSLVVLPEEYVVLGNAFEAVRWITTMPLIISSADMSTTSVDDFPRPASPTFAVKRYNGSIASIRIDLDTDHGSPLLLHVCDFASGDSFAPTSGSSMTIINKRDTQFIDDLILVATKRCQGLGTLAVVFLYQNLTYPSFLKMLGTVHEAALQRPTLRAFKDWGLVNGNRMATFDIPVTYLDTTRQSFTVEDMPIFDQLFKSCAFLTELIVLAHRVWEAYVAIKKASLVHKRLSRLHLRHQMGLARASILIEQETGAVIDIRLTIRSSIPPKIFLLPKVTTLVIEAGERAEGLEALVLEGLGMFHEARTLEIKSPTALFFSSLLAVQKAMLNRYALTRIEIWGLVDNNTKFAFDLPLTQLDLSQRLLYPSELPLLTSVLEVSPAIKDLTLLVQAIHEALDTLQKTLKRLKARTALILTLSCPDGSGAFVEIEETGGHIISVDLRLPKDTLNVPPTTHEDSFYYEGSLTAVQSRQLLELPDDILRTFDIIQRATINNPFLTQANMLNGDLPPIIYNIPILRLSIDHWTLSVKDDFPKASRVLRSCFGLRELDLLVPAINEAFTASLLMVQDARYPSQISTITIRQSDGARATISFKDPVEGLHTVSVTLQLPRAAAAPTSLDDTAPLAQPFSILRMSNEVFGTLVAALDTVLVDLYIHQIDITDTTNIVLTSFVKPIRILDFGPVAVTKEDLPRLKSLLELTMRSLHKLELSAYNLDDNLHFILRALKVCKIISSFIIKREDGAKALFDIQPNSGDITFVVLQLPQDSSSTSPSSLGQRGMGGFHYRRTAITGDDGILQLKDLMVPELRFFAFVQQLTNLRPDLCIFYIKDPYDDFQRSIAVPVLKVNLPSSLSEEGLRVVERLLAHCPLLSEASVTVDNLESAVIPFVKELPEQLRELSRLSIRQVRQFGHDTMVSFFKQTDKSTMETTGIQQFEGIKIQTYTLLPTSNLLELKHVKELTLLSSFLNDSDAFVFPDEGPEIMTTVATVMTRFPELQRLEIQCLQMNFGSLKSSLAALSETGLGLRFDLYLTDGVNVIQFLRGGSGTQQDRHQHLQQQPQLQKQKHSQQQPERVPVVVDTSRLPAHQANNTEAVCSIIKRQPVYVTKPQLTHLIIRDWKMSPFDWDKLLHSIDYLTLRHLSFPESNFGYMELQVLVKACRASFSEWALEANLLYHEDDKRPSEEDTQALSDLKAQQLTRKQGGHGGLTVYLGGSCVTAAMASVQQANLRTLGVNWCHFTMEEGPKEEWGANSEG</sequence>
<feature type="compositionally biased region" description="Low complexity" evidence="1">
    <location>
        <begin position="88"/>
        <end position="106"/>
    </location>
</feature>
<evidence type="ECO:0000256" key="1">
    <source>
        <dbReference type="SAM" id="MobiDB-lite"/>
    </source>
</evidence>
<evidence type="ECO:0000313" key="2">
    <source>
        <dbReference type="EMBL" id="KAG0280197.1"/>
    </source>
</evidence>
<dbReference type="InterPro" id="IPR032675">
    <property type="entry name" value="LRR_dom_sf"/>
</dbReference>